<evidence type="ECO:0000313" key="11">
    <source>
        <dbReference type="EMBL" id="PCD21734.1"/>
    </source>
</evidence>
<evidence type="ECO:0000313" key="20">
    <source>
        <dbReference type="EMBL" id="PCD31482.1"/>
    </source>
</evidence>
<evidence type="ECO:0000313" key="24">
    <source>
        <dbReference type="EMBL" id="PCD36996.1"/>
    </source>
</evidence>
<evidence type="ECO:0000313" key="28">
    <source>
        <dbReference type="EMBL" id="PCD42978.1"/>
    </source>
</evidence>
<reference evidence="24" key="2">
    <citation type="submission" date="2016-06" db="EMBL/GenBank/DDBJ databases">
        <authorList>
            <person name="Kjaerup R.B."/>
            <person name="Dalgaard T.S."/>
            <person name="Juul-Madsen H.R."/>
        </authorList>
    </citation>
    <scope>NUCLEOTIDE SEQUENCE</scope>
    <source>
        <strain evidence="24">Forc016</strain>
    </source>
</reference>
<dbReference type="EMBL" id="MABQ02000002">
    <property type="protein sequence ID" value="PCD42978.1"/>
    <property type="molecule type" value="Genomic_DNA"/>
</dbReference>
<gene>
    <name evidence="30" type="ORF">AU210_000001</name>
    <name evidence="28" type="ORF">AU210_002081</name>
    <name evidence="29" type="ORF">AU210_003618</name>
    <name evidence="26" type="ORF">AU210_003619</name>
    <name evidence="27" type="ORF">AU210_005501</name>
    <name evidence="24" type="ORF">AU210_005502</name>
    <name evidence="25" type="ORF">AU210_007193</name>
    <name evidence="22" type="ORF">AU210_007194</name>
    <name evidence="23" type="ORF">AU210_008667</name>
    <name evidence="21" type="ORF">AU210_008668</name>
    <name evidence="19" type="ORF">AU210_009976</name>
    <name evidence="20" type="ORF">AU210_011133</name>
    <name evidence="18" type="ORF">AU210_012205</name>
    <name evidence="17" type="ORF">AU210_013605</name>
    <name evidence="15" type="ORF">AU210_013606</name>
    <name evidence="16" type="ORF">AU210_014662</name>
    <name evidence="13" type="ORF">AU210_014663</name>
    <name evidence="14" type="ORF">AU210_015536</name>
    <name evidence="11" type="ORF">AU210_015537</name>
    <name evidence="12" type="ORF">AU210_016132</name>
    <name evidence="9" type="ORF">AU210_016223</name>
    <name evidence="6" type="ORF">AU210_016245</name>
    <name evidence="10" type="ORF">AU210_016643</name>
    <name evidence="8" type="ORF">AU210_016687</name>
    <name evidence="7" type="ORF">AU210_016688</name>
    <name evidence="5" type="ORF">AU210_016731</name>
    <name evidence="1" type="ORF">AU210_016736</name>
    <name evidence="2" type="ORF">AU210_016742</name>
    <name evidence="3" type="ORF">AU210_016745</name>
    <name evidence="4" type="ORF">AU210_016793</name>
</gene>
<dbReference type="Proteomes" id="UP000219602">
    <property type="component" value="Chromosome 2"/>
</dbReference>
<dbReference type="Proteomes" id="UP000219602">
    <property type="component" value="Chromosome 11"/>
</dbReference>
<dbReference type="EMBL" id="MABQ02000005">
    <property type="protein sequence ID" value="PCD36115.1"/>
    <property type="molecule type" value="Genomic_DNA"/>
</dbReference>
<evidence type="ECO:0000313" key="22">
    <source>
        <dbReference type="EMBL" id="PCD34595.1"/>
    </source>
</evidence>
<dbReference type="EMBL" id="MABQ02000022">
    <property type="protein sequence ID" value="PCD20134.1"/>
    <property type="molecule type" value="Genomic_DNA"/>
</dbReference>
<dbReference type="EMBL" id="MABQ02000010">
    <property type="protein sequence ID" value="PCD25560.1"/>
    <property type="molecule type" value="Genomic_DNA"/>
</dbReference>
<dbReference type="EMBL" id="MABQ02000011">
    <property type="protein sequence ID" value="PCD24022.1"/>
    <property type="molecule type" value="Genomic_DNA"/>
</dbReference>
<evidence type="ECO:0000313" key="27">
    <source>
        <dbReference type="EMBL" id="PCD42977.1"/>
    </source>
</evidence>
<evidence type="ECO:0000313" key="6">
    <source>
        <dbReference type="EMBL" id="PCD20216.1"/>
    </source>
</evidence>
<dbReference type="EMBL" id="MABQ02000025">
    <property type="protein sequence ID" value="PCD20102.1"/>
    <property type="molecule type" value="Genomic_DNA"/>
</dbReference>
<evidence type="ECO:0000313" key="16">
    <source>
        <dbReference type="EMBL" id="PCD25560.1"/>
    </source>
</evidence>
<evidence type="ECO:0000313" key="10">
    <source>
        <dbReference type="EMBL" id="PCD21217.1"/>
    </source>
</evidence>
<sequence>MTGCCSAGPLTASLASFGNRRTNLKVNGNAIHVNRELPILAAVAYRNPNGGEDEVRVYYVAQNKFVLRELRRTGGEDADWFDGQVFNNQ</sequence>
<dbReference type="Proteomes" id="UP000219602">
    <property type="component" value="Chromosome RC"/>
</dbReference>
<dbReference type="EMBL" id="MABQ02000001">
    <property type="protein sequence ID" value="PCD44544.1"/>
    <property type="molecule type" value="Genomic_DNA"/>
</dbReference>
<dbReference type="EMBL" id="MABQ02000003">
    <property type="protein sequence ID" value="PCD42977.1"/>
    <property type="molecule type" value="Genomic_DNA"/>
</dbReference>
<dbReference type="EMBL" id="MABQ02000008">
    <property type="protein sequence ID" value="PCD29674.1"/>
    <property type="molecule type" value="Genomic_DNA"/>
</dbReference>
<dbReference type="EMBL" id="MABQ02000018">
    <property type="protein sequence ID" value="PCD20216.1"/>
    <property type="molecule type" value="Genomic_DNA"/>
</dbReference>
<dbReference type="Proteomes" id="UP000219602">
    <property type="component" value="Chromosome 13"/>
</dbReference>
<dbReference type="EMBL" id="MABQ02000028">
    <property type="protein sequence ID" value="PCD20065.1"/>
    <property type="molecule type" value="Genomic_DNA"/>
</dbReference>
<reference evidence="24 31" key="1">
    <citation type="journal article" date="2016" name="Environ. Microbiol.">
        <title>Effector profiles distinguish formae speciales of Fusarium oxysporum.</title>
        <authorList>
            <person name="van Dam P."/>
            <person name="Fokkens L."/>
            <person name="Schmidt S.M."/>
            <person name="Linmans J.H."/>
            <person name="Kistler H.C."/>
            <person name="Ma L.J."/>
            <person name="Rep M."/>
        </authorList>
    </citation>
    <scope>NUCLEOTIDE SEQUENCE [LARGE SCALE GENOMIC DNA]</scope>
    <source>
        <strain evidence="24 31">Forc016</strain>
    </source>
</reference>
<comment type="caution">
    <text evidence="24">The sequence shown here is derived from an EMBL/GenBank/DDBJ whole genome shotgun (WGS) entry which is preliminary data.</text>
</comment>
<dbReference type="EMBL" id="MABQ02000004">
    <property type="protein sequence ID" value="PCD36996.1"/>
    <property type="molecule type" value="Genomic_DNA"/>
</dbReference>
<accession>A0A2H3H3R0</accession>
<dbReference type="Proteomes" id="UP000219602">
    <property type="component" value="Chromosome 5"/>
</dbReference>
<dbReference type="EMBL" id="MABQ02000015">
    <property type="protein sequence ID" value="PCD20356.1"/>
    <property type="molecule type" value="Genomic_DNA"/>
</dbReference>
<evidence type="ECO:0000313" key="17">
    <source>
        <dbReference type="EMBL" id="PCD27191.1"/>
    </source>
</evidence>
<dbReference type="EMBL" id="MABQ02000005">
    <property type="protein sequence ID" value="PCD34595.1"/>
    <property type="molecule type" value="Genomic_DNA"/>
</dbReference>
<dbReference type="EMBL" id="MABQ02000010">
    <property type="protein sequence ID" value="PCD24487.1"/>
    <property type="molecule type" value="Genomic_DNA"/>
</dbReference>
<dbReference type="EMBL" id="MABQ02000017">
    <property type="protein sequence ID" value="PCD20217.1"/>
    <property type="molecule type" value="Genomic_DNA"/>
</dbReference>
<evidence type="ECO:0000313" key="21">
    <source>
        <dbReference type="EMBL" id="PCD32419.1"/>
    </source>
</evidence>
<evidence type="ECO:0000313" key="13">
    <source>
        <dbReference type="EMBL" id="PCD23139.1"/>
    </source>
</evidence>
<evidence type="ECO:0000313" key="8">
    <source>
        <dbReference type="EMBL" id="PCD20275.1"/>
    </source>
</evidence>
<dbReference type="EMBL" id="MABQ02000007">
    <property type="protein sequence ID" value="PCD31482.1"/>
    <property type="molecule type" value="Genomic_DNA"/>
</dbReference>
<dbReference type="EMBL" id="MABQ02000009">
    <property type="protein sequence ID" value="PCD27191.1"/>
    <property type="molecule type" value="Genomic_DNA"/>
</dbReference>
<dbReference type="Proteomes" id="UP000219602">
    <property type="component" value="Chromosome 9"/>
</dbReference>
<organism evidence="24 31">
    <name type="scientific">Fusarium oxysporum f. sp. radicis-cucumerinum</name>
    <dbReference type="NCBI Taxonomy" id="327505"/>
    <lineage>
        <taxon>Eukaryota</taxon>
        <taxon>Fungi</taxon>
        <taxon>Dikarya</taxon>
        <taxon>Ascomycota</taxon>
        <taxon>Pezizomycotina</taxon>
        <taxon>Sordariomycetes</taxon>
        <taxon>Hypocreomycetidae</taxon>
        <taxon>Hypocreales</taxon>
        <taxon>Nectriaceae</taxon>
        <taxon>Fusarium</taxon>
        <taxon>Fusarium oxysporum species complex</taxon>
    </lineage>
</organism>
<evidence type="ECO:0000313" key="1">
    <source>
        <dbReference type="EMBL" id="PCD20039.1"/>
    </source>
</evidence>
<dbReference type="Proteomes" id="UP000219602">
    <property type="component" value="Chromosome 10"/>
</dbReference>
<dbReference type="Proteomes" id="UP000219602">
    <property type="component" value="Chromosome 12"/>
</dbReference>
<evidence type="ECO:0000313" key="18">
    <source>
        <dbReference type="EMBL" id="PCD29674.1"/>
    </source>
</evidence>
<reference evidence="24 31" key="3">
    <citation type="journal article" date="2017" name="Sci. Rep.">
        <title>A mobile pathogenicity chromosome in Fusarium oxysporum for infection of multiple cucurbit species.</title>
        <authorList>
            <person name="van Dam P."/>
            <person name="Fokkens L."/>
            <person name="Ayukawa Y."/>
            <person name="van der Gragt M."/>
            <person name="Ter Horst A."/>
            <person name="Brankovics B."/>
            <person name="Houterman P.M."/>
            <person name="Arie T."/>
            <person name="Rep M."/>
        </authorList>
    </citation>
    <scope>NUCLEOTIDE SEQUENCE [LARGE SCALE GENOMIC DNA]</scope>
    <source>
        <strain evidence="24 31">Forc016</strain>
    </source>
</reference>
<dbReference type="EMBL" id="MABQ02000002">
    <property type="protein sequence ID" value="PCD44543.1"/>
    <property type="molecule type" value="Genomic_DNA"/>
</dbReference>
<dbReference type="Proteomes" id="UP000219602">
    <property type="component" value="Chromosome 8"/>
</dbReference>
<dbReference type="AlphaFoldDB" id="A0A2H3H3R0"/>
<evidence type="ECO:0000313" key="7">
    <source>
        <dbReference type="EMBL" id="PCD20217.1"/>
    </source>
</evidence>
<dbReference type="Proteomes" id="UP000219602">
    <property type="component" value="Chromosome 4"/>
</dbReference>
<evidence type="ECO:0000313" key="9">
    <source>
        <dbReference type="EMBL" id="PCD20356.1"/>
    </source>
</evidence>
<evidence type="ECO:0000313" key="26">
    <source>
        <dbReference type="EMBL" id="PCD41060.1"/>
    </source>
</evidence>
<evidence type="ECO:0000313" key="30">
    <source>
        <dbReference type="EMBL" id="PCD44544.1"/>
    </source>
</evidence>
<dbReference type="EMBL" id="MABQ02000028">
    <property type="protein sequence ID" value="PCD20062.1"/>
    <property type="molecule type" value="Genomic_DNA"/>
</dbReference>
<evidence type="ECO:0000313" key="23">
    <source>
        <dbReference type="EMBL" id="PCD36115.1"/>
    </source>
</evidence>
<dbReference type="EMBL" id="MABQ02000012">
    <property type="protein sequence ID" value="PCD22343.1"/>
    <property type="molecule type" value="Genomic_DNA"/>
</dbReference>
<dbReference type="EMBL" id="MABQ02000031">
    <property type="protein sequence ID" value="PCD20039.1"/>
    <property type="molecule type" value="Genomic_DNA"/>
</dbReference>
<dbReference type="EMBL" id="MABQ02000003">
    <property type="protein sequence ID" value="PCD41060.1"/>
    <property type="molecule type" value="Genomic_DNA"/>
</dbReference>
<evidence type="ECO:0000313" key="3">
    <source>
        <dbReference type="EMBL" id="PCD20065.1"/>
    </source>
</evidence>
<protein>
    <recommendedName>
        <fullName evidence="32">Fucose-specific lectin</fullName>
    </recommendedName>
</protein>
<evidence type="ECO:0000313" key="12">
    <source>
        <dbReference type="EMBL" id="PCD22343.1"/>
    </source>
</evidence>
<dbReference type="EMBL" id="MABQ02000007">
    <property type="protein sequence ID" value="PCD30294.1"/>
    <property type="molecule type" value="Genomic_DNA"/>
</dbReference>
<dbReference type="EMBL" id="MABQ02000006">
    <property type="protein sequence ID" value="PCD32419.1"/>
    <property type="molecule type" value="Genomic_DNA"/>
</dbReference>
<evidence type="ECO:0000313" key="29">
    <source>
        <dbReference type="EMBL" id="PCD44543.1"/>
    </source>
</evidence>
<dbReference type="Proteomes" id="UP000219602">
    <property type="component" value="Chromosome 7"/>
</dbReference>
<dbReference type="EMBL" id="MABQ02000011">
    <property type="protein sequence ID" value="PCD23139.1"/>
    <property type="molecule type" value="Genomic_DNA"/>
</dbReference>
<evidence type="ECO:0000313" key="5">
    <source>
        <dbReference type="EMBL" id="PCD20134.1"/>
    </source>
</evidence>
<evidence type="ECO:0000313" key="19">
    <source>
        <dbReference type="EMBL" id="PCD30294.1"/>
    </source>
</evidence>
<dbReference type="EMBL" id="MABQ02000014">
    <property type="protein sequence ID" value="PCD21217.1"/>
    <property type="molecule type" value="Genomic_DNA"/>
</dbReference>
<evidence type="ECO:0000313" key="15">
    <source>
        <dbReference type="EMBL" id="PCD24487.1"/>
    </source>
</evidence>
<evidence type="ECO:0008006" key="32">
    <source>
        <dbReference type="Google" id="ProtNLM"/>
    </source>
</evidence>
<evidence type="ECO:0000313" key="2">
    <source>
        <dbReference type="EMBL" id="PCD20062.1"/>
    </source>
</evidence>
<dbReference type="EMBL" id="MABQ02000004">
    <property type="protein sequence ID" value="PCD38729.1"/>
    <property type="molecule type" value="Genomic_DNA"/>
</dbReference>
<proteinExistence type="predicted"/>
<evidence type="ECO:0000313" key="31">
    <source>
        <dbReference type="Proteomes" id="UP000219602"/>
    </source>
</evidence>
<dbReference type="EMBL" id="MABQ02000016">
    <property type="protein sequence ID" value="PCD20275.1"/>
    <property type="molecule type" value="Genomic_DNA"/>
</dbReference>
<evidence type="ECO:0000313" key="4">
    <source>
        <dbReference type="EMBL" id="PCD20102.1"/>
    </source>
</evidence>
<name>A0A2H3H3R0_FUSOX</name>
<dbReference type="Proteomes" id="UP000219602">
    <property type="component" value="Chromosome 1"/>
</dbReference>
<evidence type="ECO:0000313" key="25">
    <source>
        <dbReference type="EMBL" id="PCD38729.1"/>
    </source>
</evidence>
<evidence type="ECO:0000313" key="14">
    <source>
        <dbReference type="EMBL" id="PCD24022.1"/>
    </source>
</evidence>
<dbReference type="EMBL" id="MABQ02000012">
    <property type="protein sequence ID" value="PCD21734.1"/>
    <property type="molecule type" value="Genomic_DNA"/>
</dbReference>